<dbReference type="GO" id="GO:0044780">
    <property type="term" value="P:bacterial-type flagellum assembly"/>
    <property type="evidence" value="ECO:0007669"/>
    <property type="project" value="UniProtKB-UniRule"/>
</dbReference>
<keyword evidence="4 10" id="KW-1003">Cell membrane</keyword>
<evidence type="ECO:0000256" key="10">
    <source>
        <dbReference type="RuleBase" id="RU362071"/>
    </source>
</evidence>
<keyword evidence="7 10" id="KW-0472">Membrane</keyword>
<feature type="transmembrane region" description="Helical" evidence="10">
    <location>
        <begin position="65"/>
        <end position="86"/>
    </location>
</feature>
<keyword evidence="11" id="KW-0282">Flagellum</keyword>
<dbReference type="RefSeq" id="WP_077720746.1">
    <property type="nucleotide sequence ID" value="NZ_CP019699.1"/>
</dbReference>
<reference evidence="11 12" key="1">
    <citation type="journal article" date="2015" name="Int. J. Syst. Evol. Microbiol.">
        <title>Novibacillus thermophilus gen. nov., sp. nov., a Gram-staining-negative and moderately thermophilic member of the family Thermoactinomycetaceae.</title>
        <authorList>
            <person name="Yang G."/>
            <person name="Chen J."/>
            <person name="Zhou S."/>
        </authorList>
    </citation>
    <scope>NUCLEOTIDE SEQUENCE [LARGE SCALE GENOMIC DNA]</scope>
    <source>
        <strain evidence="11 12">SG-1</strain>
    </source>
</reference>
<dbReference type="STRING" id="1471761.B0W44_15095"/>
<dbReference type="KEGG" id="ntr:B0W44_15095"/>
<name>A0A1U9K9Y9_9BACL</name>
<dbReference type="GO" id="GO:0005886">
    <property type="term" value="C:plasma membrane"/>
    <property type="evidence" value="ECO:0007669"/>
    <property type="project" value="UniProtKB-SubCell"/>
</dbReference>
<feature type="transmembrane region" description="Helical" evidence="10">
    <location>
        <begin position="212"/>
        <end position="239"/>
    </location>
</feature>
<dbReference type="PRINTS" id="PR00953">
    <property type="entry name" value="TYPE3IMRPROT"/>
</dbReference>
<dbReference type="Pfam" id="PF01311">
    <property type="entry name" value="Bac_export_1"/>
    <property type="match status" value="1"/>
</dbReference>
<evidence type="ECO:0000313" key="12">
    <source>
        <dbReference type="Proteomes" id="UP000188603"/>
    </source>
</evidence>
<evidence type="ECO:0000256" key="1">
    <source>
        <dbReference type="ARBA" id="ARBA00002578"/>
    </source>
</evidence>
<dbReference type="InterPro" id="IPR006303">
    <property type="entry name" value="FliR"/>
</dbReference>
<dbReference type="NCBIfam" id="TIGR01400">
    <property type="entry name" value="fliR"/>
    <property type="match status" value="1"/>
</dbReference>
<dbReference type="OrthoDB" id="9807748at2"/>
<evidence type="ECO:0000256" key="2">
    <source>
        <dbReference type="ARBA" id="ARBA00009772"/>
    </source>
</evidence>
<dbReference type="PANTHER" id="PTHR30065">
    <property type="entry name" value="FLAGELLAR BIOSYNTHETIC PROTEIN FLIR"/>
    <property type="match status" value="1"/>
</dbReference>
<comment type="similarity">
    <text evidence="2 10">Belongs to the FliR/MopE/SpaR family.</text>
</comment>
<protein>
    <recommendedName>
        <fullName evidence="3 9">Flagellar biosynthetic protein FliR</fullName>
    </recommendedName>
</protein>
<evidence type="ECO:0000256" key="5">
    <source>
        <dbReference type="ARBA" id="ARBA00022692"/>
    </source>
</evidence>
<feature type="transmembrane region" description="Helical" evidence="10">
    <location>
        <begin position="122"/>
        <end position="141"/>
    </location>
</feature>
<sequence>MEWFETSLPLFLLLLCRVTAFFVIAPIFSGYGVPPQFRIGLAALFTLLVAGTLQGNEGIAFDITFPLLVIQEVAIGISLGFIAMLFLTAMQVAGTVIDVQMGFILANVIDPQTGAQTPLTGSFKYLLAILVFLSLNGHHMLLDGIMSSLQVAPVGRTPVFSWDSGSLAQLMASSFNEMFVLAFKMAAPIAASLFLVDIGLGVIARTVPQMNIFVVGLPVKIVTSFVVLLLVLPGFVWIFDRLFRQIATTMRELINVVGA</sequence>
<dbReference type="AlphaFoldDB" id="A0A1U9K9Y9"/>
<evidence type="ECO:0000256" key="8">
    <source>
        <dbReference type="ARBA" id="ARBA00023143"/>
    </source>
</evidence>
<dbReference type="Proteomes" id="UP000188603">
    <property type="component" value="Chromosome"/>
</dbReference>
<evidence type="ECO:0000256" key="4">
    <source>
        <dbReference type="ARBA" id="ARBA00022475"/>
    </source>
</evidence>
<comment type="subcellular location">
    <subcellularLocation>
        <location evidence="10">Cell membrane</location>
        <topology evidence="10">Multi-pass membrane protein</topology>
    </subcellularLocation>
    <subcellularLocation>
        <location evidence="10">Bacterial flagellum basal body</location>
    </subcellularLocation>
</comment>
<keyword evidence="12" id="KW-1185">Reference proteome</keyword>
<keyword evidence="11" id="KW-0969">Cilium</keyword>
<evidence type="ECO:0000313" key="11">
    <source>
        <dbReference type="EMBL" id="AQS56877.1"/>
    </source>
</evidence>
<dbReference type="GO" id="GO:0006605">
    <property type="term" value="P:protein targeting"/>
    <property type="evidence" value="ECO:0007669"/>
    <property type="project" value="UniProtKB-UniRule"/>
</dbReference>
<keyword evidence="5 10" id="KW-0812">Transmembrane</keyword>
<keyword evidence="6 10" id="KW-1133">Transmembrane helix</keyword>
<evidence type="ECO:0000256" key="6">
    <source>
        <dbReference type="ARBA" id="ARBA00022989"/>
    </source>
</evidence>
<keyword evidence="11" id="KW-0966">Cell projection</keyword>
<evidence type="ECO:0000256" key="3">
    <source>
        <dbReference type="ARBA" id="ARBA00021717"/>
    </source>
</evidence>
<proteinExistence type="inferred from homology"/>
<evidence type="ECO:0000256" key="7">
    <source>
        <dbReference type="ARBA" id="ARBA00023136"/>
    </source>
</evidence>
<dbReference type="EMBL" id="CP019699">
    <property type="protein sequence ID" value="AQS56877.1"/>
    <property type="molecule type" value="Genomic_DNA"/>
</dbReference>
<organism evidence="11 12">
    <name type="scientific">Novibacillus thermophilus</name>
    <dbReference type="NCBI Taxonomy" id="1471761"/>
    <lineage>
        <taxon>Bacteria</taxon>
        <taxon>Bacillati</taxon>
        <taxon>Bacillota</taxon>
        <taxon>Bacilli</taxon>
        <taxon>Bacillales</taxon>
        <taxon>Thermoactinomycetaceae</taxon>
        <taxon>Novibacillus</taxon>
    </lineage>
</organism>
<gene>
    <name evidence="11" type="ORF">B0W44_15095</name>
</gene>
<keyword evidence="8 10" id="KW-0975">Bacterial flagellum</keyword>
<dbReference type="PANTHER" id="PTHR30065:SF1">
    <property type="entry name" value="SURFACE PRESENTATION OF ANTIGENS PROTEIN SPAR"/>
    <property type="match status" value="1"/>
</dbReference>
<feature type="transmembrane region" description="Helical" evidence="10">
    <location>
        <begin position="36"/>
        <end position="53"/>
    </location>
</feature>
<dbReference type="InterPro" id="IPR002010">
    <property type="entry name" value="T3SS_IM_R"/>
</dbReference>
<accession>A0A1U9K9Y9</accession>
<dbReference type="GO" id="GO:0009425">
    <property type="term" value="C:bacterial-type flagellum basal body"/>
    <property type="evidence" value="ECO:0007669"/>
    <property type="project" value="UniProtKB-SubCell"/>
</dbReference>
<feature type="transmembrane region" description="Helical" evidence="10">
    <location>
        <begin position="178"/>
        <end position="200"/>
    </location>
</feature>
<evidence type="ECO:0000256" key="9">
    <source>
        <dbReference type="NCBIfam" id="TIGR01400"/>
    </source>
</evidence>
<comment type="function">
    <text evidence="1 10">Role in flagellar biosynthesis.</text>
</comment>